<evidence type="ECO:0000313" key="3">
    <source>
        <dbReference type="Proteomes" id="UP000001194"/>
    </source>
</evidence>
<protein>
    <submittedName>
        <fullName evidence="2">Predicted protein</fullName>
    </submittedName>
</protein>
<dbReference type="GeneID" id="6086824"/>
<dbReference type="HOGENOM" id="CLU_2121519_0_0_1"/>
<dbReference type="InParanoid" id="B0E4Q1"/>
<dbReference type="RefSeq" id="XP_001891169.1">
    <property type="nucleotide sequence ID" value="XM_001891134.1"/>
</dbReference>
<name>B0E4Q1_LACBS</name>
<proteinExistence type="predicted"/>
<evidence type="ECO:0000256" key="1">
    <source>
        <dbReference type="SAM" id="MobiDB-lite"/>
    </source>
</evidence>
<dbReference type="Proteomes" id="UP000001194">
    <property type="component" value="Unassembled WGS sequence"/>
</dbReference>
<dbReference type="EMBL" id="DS547477">
    <property type="protein sequence ID" value="EDQ98181.1"/>
    <property type="molecule type" value="Genomic_DNA"/>
</dbReference>
<dbReference type="AlphaFoldDB" id="B0E4Q1"/>
<accession>B0E4Q1</accession>
<keyword evidence="3" id="KW-1185">Reference proteome</keyword>
<sequence length="114" mass="12274">MIAGVETDMERSEYMERLDAVAVVNGGTTARGESASTAGGGGKRKRRAAVEGEVEREEGSRRSGKKAKGGQSSSSSLNLPFENITSGGYLVQTLHFLVLSYDYRYLESEPMFAS</sequence>
<gene>
    <name evidence="2" type="ORF">LACBIDRAFT_336201</name>
</gene>
<feature type="region of interest" description="Disordered" evidence="1">
    <location>
        <begin position="25"/>
        <end position="79"/>
    </location>
</feature>
<dbReference type="KEGG" id="lbc:LACBIDRAFT_336201"/>
<organism evidence="3">
    <name type="scientific">Laccaria bicolor (strain S238N-H82 / ATCC MYA-4686)</name>
    <name type="common">Bicoloured deceiver</name>
    <name type="synonym">Laccaria laccata var. bicolor</name>
    <dbReference type="NCBI Taxonomy" id="486041"/>
    <lineage>
        <taxon>Eukaryota</taxon>
        <taxon>Fungi</taxon>
        <taxon>Dikarya</taxon>
        <taxon>Basidiomycota</taxon>
        <taxon>Agaricomycotina</taxon>
        <taxon>Agaricomycetes</taxon>
        <taxon>Agaricomycetidae</taxon>
        <taxon>Agaricales</taxon>
        <taxon>Agaricineae</taxon>
        <taxon>Hydnangiaceae</taxon>
        <taxon>Laccaria</taxon>
    </lineage>
</organism>
<reference evidence="2 3" key="1">
    <citation type="journal article" date="2008" name="Nature">
        <title>The genome of Laccaria bicolor provides insights into mycorrhizal symbiosis.</title>
        <authorList>
            <person name="Martin F."/>
            <person name="Aerts A."/>
            <person name="Ahren D."/>
            <person name="Brun A."/>
            <person name="Danchin E.G.J."/>
            <person name="Duchaussoy F."/>
            <person name="Gibon J."/>
            <person name="Kohler A."/>
            <person name="Lindquist E."/>
            <person name="Pereda V."/>
            <person name="Salamov A."/>
            <person name="Shapiro H.J."/>
            <person name="Wuyts J."/>
            <person name="Blaudez D."/>
            <person name="Buee M."/>
            <person name="Brokstein P."/>
            <person name="Canbaeck B."/>
            <person name="Cohen D."/>
            <person name="Courty P.E."/>
            <person name="Coutinho P.M."/>
            <person name="Delaruelle C."/>
            <person name="Detter J.C."/>
            <person name="Deveau A."/>
            <person name="DiFazio S."/>
            <person name="Duplessis S."/>
            <person name="Fraissinet-Tachet L."/>
            <person name="Lucic E."/>
            <person name="Frey-Klett P."/>
            <person name="Fourrey C."/>
            <person name="Feussner I."/>
            <person name="Gay G."/>
            <person name="Grimwood J."/>
            <person name="Hoegger P.J."/>
            <person name="Jain P."/>
            <person name="Kilaru S."/>
            <person name="Labbe J."/>
            <person name="Lin Y.C."/>
            <person name="Legue V."/>
            <person name="Le Tacon F."/>
            <person name="Marmeisse R."/>
            <person name="Melayah D."/>
            <person name="Montanini B."/>
            <person name="Muratet M."/>
            <person name="Nehls U."/>
            <person name="Niculita-Hirzel H."/>
            <person name="Oudot-Le Secq M.P."/>
            <person name="Peter M."/>
            <person name="Quesneville H."/>
            <person name="Rajashekar B."/>
            <person name="Reich M."/>
            <person name="Rouhier N."/>
            <person name="Schmutz J."/>
            <person name="Yin T."/>
            <person name="Chalot M."/>
            <person name="Henrissat B."/>
            <person name="Kuees U."/>
            <person name="Lucas S."/>
            <person name="Van de Peer Y."/>
            <person name="Podila G.K."/>
            <person name="Polle A."/>
            <person name="Pukkila P.J."/>
            <person name="Richardson P.M."/>
            <person name="Rouze P."/>
            <person name="Sanders I.R."/>
            <person name="Stajich J.E."/>
            <person name="Tunlid A."/>
            <person name="Tuskan G."/>
            <person name="Grigoriev I.V."/>
        </authorList>
    </citation>
    <scope>NUCLEOTIDE SEQUENCE [LARGE SCALE GENOMIC DNA]</scope>
    <source>
        <strain evidence="3">S238N-H82 / ATCC MYA-4686</strain>
    </source>
</reference>
<evidence type="ECO:0000313" key="2">
    <source>
        <dbReference type="EMBL" id="EDQ98181.1"/>
    </source>
</evidence>